<dbReference type="PIRSF" id="PIRSF039032">
    <property type="entry name" value="HigB-2"/>
    <property type="match status" value="1"/>
</dbReference>
<reference evidence="2" key="1">
    <citation type="submission" date="2016-10" db="EMBL/GenBank/DDBJ databases">
        <authorList>
            <person name="Varghese N."/>
            <person name="Submissions S."/>
        </authorList>
    </citation>
    <scope>NUCLEOTIDE SEQUENCE [LARGE SCALE GENOMIC DNA]</scope>
    <source>
        <strain evidence="2">Nm69</strain>
    </source>
</reference>
<keyword evidence="2" id="KW-1185">Reference proteome</keyword>
<dbReference type="OrthoDB" id="197283at2"/>
<evidence type="ECO:0000313" key="1">
    <source>
        <dbReference type="EMBL" id="SFL09636.1"/>
    </source>
</evidence>
<dbReference type="InterPro" id="IPR009387">
    <property type="entry name" value="HigB-2"/>
</dbReference>
<gene>
    <name evidence="1" type="ORF">SAMN05216302_103117</name>
</gene>
<dbReference type="RefSeq" id="WP_090701942.1">
    <property type="nucleotide sequence ID" value="NZ_FOSP01000031.1"/>
</dbReference>
<proteinExistence type="predicted"/>
<dbReference type="AlphaFoldDB" id="A0A1I4EYM0"/>
<sequence>MLTIVETETFERLWPYYWTDQTHDEFISFITGNPEAGDVVRGSGGMRKIRWSRSGSGKSGGVRVIYFNRMANGEIWLVFIYSKSKQESINAKILKAIKHEIEKTID</sequence>
<organism evidence="1 2">
    <name type="scientific">Nitrosomonas aestuarii</name>
    <dbReference type="NCBI Taxonomy" id="52441"/>
    <lineage>
        <taxon>Bacteria</taxon>
        <taxon>Pseudomonadati</taxon>
        <taxon>Pseudomonadota</taxon>
        <taxon>Betaproteobacteria</taxon>
        <taxon>Nitrosomonadales</taxon>
        <taxon>Nitrosomonadaceae</taxon>
        <taxon>Nitrosomonas</taxon>
    </lineage>
</organism>
<dbReference type="EMBL" id="FOSP01000031">
    <property type="protein sequence ID" value="SFL09636.1"/>
    <property type="molecule type" value="Genomic_DNA"/>
</dbReference>
<protein>
    <submittedName>
        <fullName evidence="1">RelE toxin of RelE / RelB toxin-antitoxin system</fullName>
    </submittedName>
</protein>
<name>A0A1I4EYM0_9PROT</name>
<accession>A0A1I4EYM0</accession>
<evidence type="ECO:0000313" key="2">
    <source>
        <dbReference type="Proteomes" id="UP000199533"/>
    </source>
</evidence>
<dbReference type="Pfam" id="PF06296">
    <property type="entry name" value="RelE"/>
    <property type="match status" value="1"/>
</dbReference>
<dbReference type="STRING" id="52441.SAMN05216302_103117"/>
<dbReference type="Proteomes" id="UP000199533">
    <property type="component" value="Unassembled WGS sequence"/>
</dbReference>